<dbReference type="CDD" id="cd06261">
    <property type="entry name" value="TM_PBP2"/>
    <property type="match status" value="1"/>
</dbReference>
<dbReference type="AlphaFoldDB" id="A0A371XCT2"/>
<feature type="transmembrane region" description="Helical" evidence="7">
    <location>
        <begin position="64"/>
        <end position="85"/>
    </location>
</feature>
<evidence type="ECO:0000256" key="6">
    <source>
        <dbReference type="ARBA" id="ARBA00023136"/>
    </source>
</evidence>
<dbReference type="InterPro" id="IPR051393">
    <property type="entry name" value="ABC_transporter_permease"/>
</dbReference>
<evidence type="ECO:0000259" key="8">
    <source>
        <dbReference type="PROSITE" id="PS50928"/>
    </source>
</evidence>
<keyword evidence="10" id="KW-1185">Reference proteome</keyword>
<dbReference type="PROSITE" id="PS50928">
    <property type="entry name" value="ABC_TM1"/>
    <property type="match status" value="1"/>
</dbReference>
<dbReference type="PANTHER" id="PTHR30193">
    <property type="entry name" value="ABC TRANSPORTER PERMEASE PROTEIN"/>
    <property type="match status" value="1"/>
</dbReference>
<reference evidence="10" key="1">
    <citation type="submission" date="2018-08" db="EMBL/GenBank/DDBJ databases">
        <authorList>
            <person name="Im W.T."/>
        </authorList>
    </citation>
    <scope>NUCLEOTIDE SEQUENCE [LARGE SCALE GENOMIC DNA]</scope>
    <source>
        <strain evidence="10">LA-28</strain>
    </source>
</reference>
<proteinExistence type="inferred from homology"/>
<comment type="caution">
    <text evidence="9">The sequence shown here is derived from an EMBL/GenBank/DDBJ whole genome shotgun (WGS) entry which is preliminary data.</text>
</comment>
<name>A0A371XCT2_9HYPH</name>
<dbReference type="GO" id="GO:0055085">
    <property type="term" value="P:transmembrane transport"/>
    <property type="evidence" value="ECO:0007669"/>
    <property type="project" value="InterPro"/>
</dbReference>
<feature type="transmembrane region" description="Helical" evidence="7">
    <location>
        <begin position="97"/>
        <end position="117"/>
    </location>
</feature>
<sequence>MTGYLFILPLFLGAAVLFFYPILRSFELSFMQTGVFKGETFVGLKHYRHLMDDPKMWQAMVNSMIYALVGLLEVPLAIFFASLLNTPGLRFLSFYRVLFFLPVVTMPTAVGMVWQLLYNVDYGPINQGLALAGFPPVSWLTQPVIVIVAVAAVGIWSGLGQSIILILSGLQTVPPDLHEAAEMDGAGPLQRFFRITLPMISPTIFLVAVLNVIKSLQVFDLIYIMVGPKNPVFDQAQTIVTYFFEVGFVEHDRGYAAAIVISLLAMIMMVTGLQFYLQKKWVHYG</sequence>
<evidence type="ECO:0000313" key="10">
    <source>
        <dbReference type="Proteomes" id="UP000262379"/>
    </source>
</evidence>
<dbReference type="SUPFAM" id="SSF161098">
    <property type="entry name" value="MetI-like"/>
    <property type="match status" value="1"/>
</dbReference>
<evidence type="ECO:0000313" key="9">
    <source>
        <dbReference type="EMBL" id="RFC67032.1"/>
    </source>
</evidence>
<dbReference type="InterPro" id="IPR035906">
    <property type="entry name" value="MetI-like_sf"/>
</dbReference>
<gene>
    <name evidence="9" type="ORF">DY251_14315</name>
</gene>
<evidence type="ECO:0000256" key="4">
    <source>
        <dbReference type="ARBA" id="ARBA00022692"/>
    </source>
</evidence>
<evidence type="ECO:0000256" key="1">
    <source>
        <dbReference type="ARBA" id="ARBA00004651"/>
    </source>
</evidence>
<dbReference type="Proteomes" id="UP000262379">
    <property type="component" value="Unassembled WGS sequence"/>
</dbReference>
<organism evidence="9 10">
    <name type="scientific">Mesorhizobium denitrificans</name>
    <dbReference type="NCBI Taxonomy" id="2294114"/>
    <lineage>
        <taxon>Bacteria</taxon>
        <taxon>Pseudomonadati</taxon>
        <taxon>Pseudomonadota</taxon>
        <taxon>Alphaproteobacteria</taxon>
        <taxon>Hyphomicrobiales</taxon>
        <taxon>Phyllobacteriaceae</taxon>
        <taxon>Mesorhizobium</taxon>
    </lineage>
</organism>
<comment type="similarity">
    <text evidence="7">Belongs to the binding-protein-dependent transport system permease family.</text>
</comment>
<keyword evidence="4 7" id="KW-0812">Transmembrane</keyword>
<feature type="transmembrane region" description="Helical" evidence="7">
    <location>
        <begin position="255"/>
        <end position="277"/>
    </location>
</feature>
<keyword evidence="2 7" id="KW-0813">Transport</keyword>
<keyword evidence="5 7" id="KW-1133">Transmembrane helix</keyword>
<dbReference type="PANTHER" id="PTHR30193:SF37">
    <property type="entry name" value="INNER MEMBRANE ABC TRANSPORTER PERMEASE PROTEIN YCJO"/>
    <property type="match status" value="1"/>
</dbReference>
<keyword evidence="6 7" id="KW-0472">Membrane</keyword>
<protein>
    <submittedName>
        <fullName evidence="9">Sugar ABC transporter permease</fullName>
    </submittedName>
</protein>
<dbReference type="GO" id="GO:0005886">
    <property type="term" value="C:plasma membrane"/>
    <property type="evidence" value="ECO:0007669"/>
    <property type="project" value="UniProtKB-SubCell"/>
</dbReference>
<evidence type="ECO:0000256" key="2">
    <source>
        <dbReference type="ARBA" id="ARBA00022448"/>
    </source>
</evidence>
<feature type="domain" description="ABC transmembrane type-1" evidence="8">
    <location>
        <begin position="59"/>
        <end position="274"/>
    </location>
</feature>
<dbReference type="Gene3D" id="1.10.3720.10">
    <property type="entry name" value="MetI-like"/>
    <property type="match status" value="1"/>
</dbReference>
<keyword evidence="3" id="KW-1003">Cell membrane</keyword>
<evidence type="ECO:0000256" key="7">
    <source>
        <dbReference type="RuleBase" id="RU363032"/>
    </source>
</evidence>
<evidence type="ECO:0000256" key="5">
    <source>
        <dbReference type="ARBA" id="ARBA00022989"/>
    </source>
</evidence>
<dbReference type="InterPro" id="IPR000515">
    <property type="entry name" value="MetI-like"/>
</dbReference>
<feature type="transmembrane region" description="Helical" evidence="7">
    <location>
        <begin position="5"/>
        <end position="23"/>
    </location>
</feature>
<evidence type="ECO:0000256" key="3">
    <source>
        <dbReference type="ARBA" id="ARBA00022475"/>
    </source>
</evidence>
<accession>A0A371XCT2</accession>
<dbReference type="EMBL" id="QURN01000010">
    <property type="protein sequence ID" value="RFC67032.1"/>
    <property type="molecule type" value="Genomic_DNA"/>
</dbReference>
<dbReference type="Pfam" id="PF00528">
    <property type="entry name" value="BPD_transp_1"/>
    <property type="match status" value="1"/>
</dbReference>
<feature type="transmembrane region" description="Helical" evidence="7">
    <location>
        <begin position="137"/>
        <end position="159"/>
    </location>
</feature>
<comment type="subcellular location">
    <subcellularLocation>
        <location evidence="1 7">Cell membrane</location>
        <topology evidence="1 7">Multi-pass membrane protein</topology>
    </subcellularLocation>
</comment>